<feature type="compositionally biased region" description="Basic residues" evidence="17">
    <location>
        <begin position="742"/>
        <end position="759"/>
    </location>
</feature>
<keyword evidence="13" id="KW-0805">Transcription regulation</keyword>
<keyword evidence="11" id="KW-0862">Zinc</keyword>
<dbReference type="Pfam" id="PF23011">
    <property type="entry name" value="PHD-1st_NSD"/>
    <property type="match status" value="1"/>
</dbReference>
<feature type="domain" description="AWS" evidence="23">
    <location>
        <begin position="1142"/>
        <end position="1192"/>
    </location>
</feature>
<dbReference type="SMART" id="SM00317">
    <property type="entry name" value="SET"/>
    <property type="match status" value="1"/>
</dbReference>
<evidence type="ECO:0000256" key="6">
    <source>
        <dbReference type="ARBA" id="ARBA00022679"/>
    </source>
</evidence>
<evidence type="ECO:0000256" key="10">
    <source>
        <dbReference type="ARBA" id="ARBA00022771"/>
    </source>
</evidence>
<feature type="domain" description="PWWP" evidence="21">
    <location>
        <begin position="339"/>
        <end position="403"/>
    </location>
</feature>
<evidence type="ECO:0000256" key="3">
    <source>
        <dbReference type="ARBA" id="ARBA00022454"/>
    </source>
</evidence>
<dbReference type="PROSITE" id="PS51215">
    <property type="entry name" value="AWS"/>
    <property type="match status" value="1"/>
</dbReference>
<dbReference type="InterPro" id="IPR011011">
    <property type="entry name" value="Znf_FYVE_PHD"/>
</dbReference>
<feature type="region of interest" description="Disordered" evidence="17">
    <location>
        <begin position="682"/>
        <end position="792"/>
    </location>
</feature>
<feature type="compositionally biased region" description="Basic and acidic residues" evidence="17">
    <location>
        <begin position="1336"/>
        <end position="1347"/>
    </location>
</feature>
<dbReference type="InterPro" id="IPR047435">
    <property type="entry name" value="PWWP_NSD2_rpt2"/>
</dbReference>
<feature type="compositionally biased region" description="Polar residues" evidence="17">
    <location>
        <begin position="72"/>
        <end position="81"/>
    </location>
</feature>
<protein>
    <submittedName>
        <fullName evidence="24">Histone-lysine N-methyltransferase NSD2</fullName>
    </submittedName>
</protein>
<evidence type="ECO:0000313" key="25">
    <source>
        <dbReference type="Proteomes" id="UP000830375"/>
    </source>
</evidence>
<feature type="compositionally biased region" description="Polar residues" evidence="17">
    <location>
        <begin position="524"/>
        <end position="534"/>
    </location>
</feature>
<dbReference type="SMART" id="SM00293">
    <property type="entry name" value="PWWP"/>
    <property type="match status" value="2"/>
</dbReference>
<keyword evidence="7" id="KW-0949">S-adenosyl-L-methionine</keyword>
<feature type="compositionally biased region" description="Basic and acidic residues" evidence="17">
    <location>
        <begin position="1360"/>
        <end position="1370"/>
    </location>
</feature>
<comment type="subcellular location">
    <subcellularLocation>
        <location evidence="2">Chromosome</location>
    </subcellularLocation>
    <subcellularLocation>
        <location evidence="1">Nucleus</location>
    </subcellularLocation>
</comment>
<evidence type="ECO:0000259" key="23">
    <source>
        <dbReference type="PROSITE" id="PS51215"/>
    </source>
</evidence>
<dbReference type="InterPro" id="IPR059153">
    <property type="entry name" value="NSD_PHD-1st"/>
</dbReference>
<feature type="region of interest" description="Disordered" evidence="17">
    <location>
        <begin position="479"/>
        <end position="553"/>
    </location>
</feature>
<dbReference type="Gene3D" id="2.30.30.140">
    <property type="match status" value="2"/>
</dbReference>
<organism evidence="24 25">
    <name type="scientific">Labeo rohita</name>
    <name type="common">Indian major carp</name>
    <name type="synonym">Cyprinus rohita</name>
    <dbReference type="NCBI Taxonomy" id="84645"/>
    <lineage>
        <taxon>Eukaryota</taxon>
        <taxon>Metazoa</taxon>
        <taxon>Chordata</taxon>
        <taxon>Craniata</taxon>
        <taxon>Vertebrata</taxon>
        <taxon>Euteleostomi</taxon>
        <taxon>Actinopterygii</taxon>
        <taxon>Neopterygii</taxon>
        <taxon>Teleostei</taxon>
        <taxon>Ostariophysi</taxon>
        <taxon>Cypriniformes</taxon>
        <taxon>Cyprinidae</taxon>
        <taxon>Labeoninae</taxon>
        <taxon>Labeonini</taxon>
        <taxon>Labeo</taxon>
    </lineage>
</organism>
<evidence type="ECO:0000259" key="21">
    <source>
        <dbReference type="PROSITE" id="PS50812"/>
    </source>
</evidence>
<evidence type="ECO:0000256" key="17">
    <source>
        <dbReference type="SAM" id="MobiDB-lite"/>
    </source>
</evidence>
<comment type="caution">
    <text evidence="24">The sequence shown here is derived from an EMBL/GenBank/DDBJ whole genome shotgun (WGS) entry which is preliminary data.</text>
</comment>
<keyword evidence="9" id="KW-0677">Repeat</keyword>
<dbReference type="Pfam" id="PF00855">
    <property type="entry name" value="PWWP"/>
    <property type="match status" value="2"/>
</dbReference>
<dbReference type="SMART" id="SM00508">
    <property type="entry name" value="PostSET"/>
    <property type="match status" value="1"/>
</dbReference>
<evidence type="ECO:0000256" key="18">
    <source>
        <dbReference type="SAM" id="Phobius"/>
    </source>
</evidence>
<dbReference type="InterPro" id="IPR006560">
    <property type="entry name" value="AWS_dom"/>
</dbReference>
<dbReference type="EMBL" id="JACTAM010000013">
    <property type="protein sequence ID" value="KAI2657696.1"/>
    <property type="molecule type" value="Genomic_DNA"/>
</dbReference>
<keyword evidence="6" id="KW-0808">Transferase</keyword>
<feature type="region of interest" description="Disordered" evidence="17">
    <location>
        <begin position="565"/>
        <end position="584"/>
    </location>
</feature>
<dbReference type="SMART" id="SM00570">
    <property type="entry name" value="AWS"/>
    <property type="match status" value="1"/>
</dbReference>
<keyword evidence="18" id="KW-0812">Transmembrane</keyword>
<dbReference type="InterPro" id="IPR055198">
    <property type="entry name" value="NSD_PHD"/>
</dbReference>
<evidence type="ECO:0000256" key="12">
    <source>
        <dbReference type="ARBA" id="ARBA00022853"/>
    </source>
</evidence>
<keyword evidence="10 16" id="KW-0863">Zinc-finger</keyword>
<feature type="region of interest" description="Disordered" evidence="17">
    <location>
        <begin position="1463"/>
        <end position="1498"/>
    </location>
</feature>
<evidence type="ECO:0000256" key="16">
    <source>
        <dbReference type="PROSITE-ProRule" id="PRU00146"/>
    </source>
</evidence>
<dbReference type="Pfam" id="PF17982">
    <property type="entry name" value="C5HCH"/>
    <property type="match status" value="1"/>
</dbReference>
<gene>
    <name evidence="24" type="ORF">H4Q32_009076</name>
</gene>
<evidence type="ECO:0000256" key="4">
    <source>
        <dbReference type="ARBA" id="ARBA00022553"/>
    </source>
</evidence>
<keyword evidence="4" id="KW-0597">Phosphoprotein</keyword>
<feature type="region of interest" description="Disordered" evidence="17">
    <location>
        <begin position="1606"/>
        <end position="1625"/>
    </location>
</feature>
<evidence type="ECO:0000256" key="8">
    <source>
        <dbReference type="ARBA" id="ARBA00022723"/>
    </source>
</evidence>
<dbReference type="PROSITE" id="PS50016">
    <property type="entry name" value="ZF_PHD_2"/>
    <property type="match status" value="1"/>
</dbReference>
<feature type="compositionally biased region" description="Polar residues" evidence="17">
    <location>
        <begin position="568"/>
        <end position="582"/>
    </location>
</feature>
<dbReference type="SUPFAM" id="SSF82199">
    <property type="entry name" value="SET domain"/>
    <property type="match status" value="1"/>
</dbReference>
<dbReference type="InterPro" id="IPR050777">
    <property type="entry name" value="SET2_Histone-Lys_MeTrsfase"/>
</dbReference>
<evidence type="ECO:0000256" key="1">
    <source>
        <dbReference type="ARBA" id="ARBA00004123"/>
    </source>
</evidence>
<evidence type="ECO:0000256" key="14">
    <source>
        <dbReference type="ARBA" id="ARBA00023163"/>
    </source>
</evidence>
<dbReference type="InterPro" id="IPR019786">
    <property type="entry name" value="Zinc_finger_PHD-type_CS"/>
</dbReference>
<dbReference type="PANTHER" id="PTHR22884">
    <property type="entry name" value="SET DOMAIN PROTEINS"/>
    <property type="match status" value="1"/>
</dbReference>
<feature type="transmembrane region" description="Helical" evidence="18">
    <location>
        <begin position="1529"/>
        <end position="1558"/>
    </location>
</feature>
<dbReference type="Pfam" id="PF17907">
    <property type="entry name" value="AWS"/>
    <property type="match status" value="1"/>
</dbReference>
<evidence type="ECO:0000259" key="19">
    <source>
        <dbReference type="PROSITE" id="PS50016"/>
    </source>
</evidence>
<evidence type="ECO:0000256" key="13">
    <source>
        <dbReference type="ARBA" id="ARBA00023015"/>
    </source>
</evidence>
<keyword evidence="3" id="KW-0158">Chromosome</keyword>
<feature type="compositionally biased region" description="Basic and acidic residues" evidence="17">
    <location>
        <begin position="722"/>
        <end position="741"/>
    </location>
</feature>
<dbReference type="InterPro" id="IPR055197">
    <property type="entry name" value="PHDvar_NSD"/>
</dbReference>
<dbReference type="SUPFAM" id="SSF63748">
    <property type="entry name" value="Tudor/PWWP/MBT"/>
    <property type="match status" value="2"/>
</dbReference>
<dbReference type="InterPro" id="IPR001965">
    <property type="entry name" value="Znf_PHD"/>
</dbReference>
<feature type="domain" description="SET" evidence="20">
    <location>
        <begin position="1194"/>
        <end position="1311"/>
    </location>
</feature>
<dbReference type="Pfam" id="PF23004">
    <property type="entry name" value="PHDvar_NSD"/>
    <property type="match status" value="1"/>
</dbReference>
<dbReference type="InterPro" id="IPR001214">
    <property type="entry name" value="SET_dom"/>
</dbReference>
<keyword evidence="18" id="KW-1133">Transmembrane helix</keyword>
<evidence type="ECO:0000259" key="20">
    <source>
        <dbReference type="PROSITE" id="PS50280"/>
    </source>
</evidence>
<keyword evidence="12" id="KW-0156">Chromatin regulator</keyword>
<dbReference type="Proteomes" id="UP000830375">
    <property type="component" value="Unassembled WGS sequence"/>
</dbReference>
<proteinExistence type="predicted"/>
<dbReference type="InterPro" id="IPR046341">
    <property type="entry name" value="SET_dom_sf"/>
</dbReference>
<keyword evidence="15" id="KW-0539">Nucleus</keyword>
<name>A0ABQ8M487_LABRO</name>
<dbReference type="Gene3D" id="3.30.40.10">
    <property type="entry name" value="Zinc/RING finger domain, C3HC4 (zinc finger)"/>
    <property type="match status" value="4"/>
</dbReference>
<dbReference type="InterPro" id="IPR003616">
    <property type="entry name" value="Post-SET_dom"/>
</dbReference>
<feature type="compositionally biased region" description="Basic residues" evidence="17">
    <location>
        <begin position="1348"/>
        <end position="1359"/>
    </location>
</feature>
<keyword evidence="18" id="KW-0472">Membrane</keyword>
<evidence type="ECO:0000256" key="5">
    <source>
        <dbReference type="ARBA" id="ARBA00022603"/>
    </source>
</evidence>
<evidence type="ECO:0000313" key="24">
    <source>
        <dbReference type="EMBL" id="KAI2657696.1"/>
    </source>
</evidence>
<dbReference type="Pfam" id="PF00628">
    <property type="entry name" value="PHD"/>
    <property type="match status" value="1"/>
</dbReference>
<dbReference type="SMART" id="SM00249">
    <property type="entry name" value="PHD"/>
    <property type="match status" value="5"/>
</dbReference>
<feature type="region of interest" description="Disordered" evidence="17">
    <location>
        <begin position="59"/>
        <end position="97"/>
    </location>
</feature>
<feature type="region of interest" description="Disordered" evidence="17">
    <location>
        <begin position="244"/>
        <end position="264"/>
    </location>
</feature>
<dbReference type="Pfam" id="PF22908">
    <property type="entry name" value="PHD_NSD"/>
    <property type="match status" value="1"/>
</dbReference>
<evidence type="ECO:0000256" key="9">
    <source>
        <dbReference type="ARBA" id="ARBA00022737"/>
    </source>
</evidence>
<feature type="compositionally biased region" description="Low complexity" evidence="17">
    <location>
        <begin position="485"/>
        <end position="518"/>
    </location>
</feature>
<feature type="domain" description="PHD-type" evidence="19">
    <location>
        <begin position="963"/>
        <end position="1007"/>
    </location>
</feature>
<evidence type="ECO:0000259" key="22">
    <source>
        <dbReference type="PROSITE" id="PS50868"/>
    </source>
</evidence>
<evidence type="ECO:0000256" key="11">
    <source>
        <dbReference type="ARBA" id="ARBA00022833"/>
    </source>
</evidence>
<feature type="compositionally biased region" description="Basic and acidic residues" evidence="17">
    <location>
        <begin position="769"/>
        <end position="792"/>
    </location>
</feature>
<reference evidence="24 25" key="1">
    <citation type="submission" date="2022-01" db="EMBL/GenBank/DDBJ databases">
        <title>A high-quality chromosome-level genome assembly of rohu carp, Labeo rohita.</title>
        <authorList>
            <person name="Arick M.A. II"/>
            <person name="Hsu C.-Y."/>
            <person name="Magbanua Z."/>
            <person name="Pechanova O."/>
            <person name="Grover C."/>
            <person name="Miller E."/>
            <person name="Thrash A."/>
            <person name="Ezzel L."/>
            <person name="Alam S."/>
            <person name="Benzie J."/>
            <person name="Hamilton M."/>
            <person name="Karsi A."/>
            <person name="Lawrence M.L."/>
            <person name="Peterson D.G."/>
        </authorList>
    </citation>
    <scope>NUCLEOTIDE SEQUENCE [LARGE SCALE GENOMIC DNA]</scope>
    <source>
        <strain evidence="25">BAU-BD-2019</strain>
        <tissue evidence="24">Blood</tissue>
    </source>
</reference>
<dbReference type="CDD" id="cd19211">
    <property type="entry name" value="SET_NSD2"/>
    <property type="match status" value="1"/>
</dbReference>
<dbReference type="InterPro" id="IPR047437">
    <property type="entry name" value="SET_NSD2"/>
</dbReference>
<evidence type="ECO:0000256" key="15">
    <source>
        <dbReference type="ARBA" id="ARBA00023242"/>
    </source>
</evidence>
<accession>A0ABQ8M487</accession>
<keyword evidence="25" id="KW-1185">Reference proteome</keyword>
<dbReference type="SUPFAM" id="SSF57903">
    <property type="entry name" value="FYVE/PHD zinc finger"/>
    <property type="match status" value="2"/>
</dbReference>
<dbReference type="InterPro" id="IPR013083">
    <property type="entry name" value="Znf_RING/FYVE/PHD"/>
</dbReference>
<dbReference type="PROSITE" id="PS50868">
    <property type="entry name" value="POST_SET"/>
    <property type="match status" value="1"/>
</dbReference>
<dbReference type="CDD" id="cd15657">
    <property type="entry name" value="PHD4_NSD2"/>
    <property type="match status" value="1"/>
</dbReference>
<sequence>MFNGESAAKRDSFEEVACTELSQSGWPPTRTLRILHGSHFNDLQLAAVATGPWLVMTDSKGTSLPEMPEPRSPTTMKQPSDSPGGRKGRGDGSTDPAMLMDKAATQLAATPQESVLQMISSHGHNHTHERLKDLTSRLLNGDQDKIPKLCAATAAQPLLKGVEPVPQHASPPRKTSVSPELTFKITKCVVNLGGKTNHYGADYAEEGTEETNDPMRLSEGFLASSTARRERRKKKRGLVMKTTPPNQRESILNPTASPDQSPLAHSTINSNDLIIEPCVLPTESDEQTDGEIPVSVTASVTPIPIQVPVSDCELSDVAQGVDDEEVSDTEAQPHVQFSVGDVIWTKVSGYPWWPCMITTDPEINMHFRSKVNSRTGLLYHVQYFGNAPEKRYVCENSMIFFSGKHQYQSLSRSNKLPIDISGRKRAIPRKFREHWETGVSQATEALGLIIEERLAKFSFVYENGKAQFNPRMLQELEARRNQGPQQDQDQSESQELVSLTPPDSTHSSPNSTTTTIIPGVFSHPTDSSTSSGKNTLPKKAPKPPAKRDQHGKVLKWKKIELPSAKNVPGSTVQNPCSASATKTGKRAYQKKKDLLCIDLNLHPKAQKKPRQIRQKFPAAPNSVKKRKVKAGVSISDTLSILSTNSGLSDIKVLAASPKVFVEEDVSKGKKIGYKRLRESKDDVALQPKKKTKLEKEFKKQNGQKAPSNEAAVSKPRGRRRKADRDDKRKQTKKAPREESPSKAKRVRKSFPVSSKKHRPSSSPEPESSLCEHRPDSPSDSTDESHHSKKTERTAGAKKESVCLVCEQPGEDLVICEGQCCGSYHMHCIGLDQSADKVLCTACSSGVHVCFTCKKSEGEIRRCCVLHCGRFYHEACVRLSPLVVFENRGFRCPLHTCLSCHYSGRAAGKATKGKMMRCLRCPVAYHVGDLCVAAGSEMITSSAIVCTNHFRPKKGYSHHSHVNVSWCFICSKGGRLLCCESCPAAFHPDCLNIAMPDGSWFCNDCRSGKKPKYRDVIWVKLGNYRWWPAEIRHPKNIPTNIQHLRHEIGEFPVFFFGSKDYFWTHQGRVFPYMEGDRGSKYQHTGIGKVFKNALLEAEARFKEIEMEREAKEAQENNKKPPPYKYIKVNKPCGRVQVYTADISEIPKCNCKPSDERPCSFESECLNRMLLYECHPQVCPAGDRCQNQDFTKRLYPETKIIRTAGKGWGLVSLRDIKKGEFVNEYVGELIDEEECIARIKYAQENNITHFYMLTIDKDRIIDAGPKGNYSRFMNHSCQPNCETQKWTVNGDTRVGLFAVCDIPSGTELTFNYNLDCLGNEKTVCRCGAPNCSGFLGDRPKNGHASEPKAKHQKKKPKRRKSRNDGKKSEDECFRCGDGGELVLCDKKGCTKAYHLSCLDRTKRPFGRWDCPWHHCDVCGKNSDAFCQLCPNSFCKAHQDGALRSHPLTGQLCCQEHEDSDIRHQAETTMERNAEVPSSTKPRKYRRRTTPATSSKEPLKKRPRKVAKFPYCCPVLSSCPVDLVLSSLFCRLILSFLLSSCSVILTVVLSYSVMLTVVLFCHPNCRPVHARTPAAIWICCTSISGITTCSKSRWRLVFRGEQDDSKNDRIRRQIKTTEQDDRTRRQLG</sequence>
<dbReference type="Gene3D" id="2.170.270.10">
    <property type="entry name" value="SET domain"/>
    <property type="match status" value="1"/>
</dbReference>
<dbReference type="InterPro" id="IPR000313">
    <property type="entry name" value="PWWP_dom"/>
</dbReference>
<dbReference type="PROSITE" id="PS01359">
    <property type="entry name" value="ZF_PHD_1"/>
    <property type="match status" value="1"/>
</dbReference>
<keyword evidence="14" id="KW-0804">Transcription</keyword>
<dbReference type="CDD" id="cd20165">
    <property type="entry name" value="PWWP_NSD2_rpt2"/>
    <property type="match status" value="1"/>
</dbReference>
<feature type="domain" description="Post-SET" evidence="22">
    <location>
        <begin position="1318"/>
        <end position="1334"/>
    </location>
</feature>
<dbReference type="InterPro" id="IPR041306">
    <property type="entry name" value="C5HCH"/>
</dbReference>
<keyword evidence="5" id="KW-0489">Methyltransferase</keyword>
<keyword evidence="8" id="KW-0479">Metal-binding</keyword>
<feature type="domain" description="PWWP" evidence="21">
    <location>
        <begin position="1012"/>
        <end position="1074"/>
    </location>
</feature>
<dbReference type="Pfam" id="PF00856">
    <property type="entry name" value="SET"/>
    <property type="match status" value="1"/>
</dbReference>
<evidence type="ECO:0000256" key="7">
    <source>
        <dbReference type="ARBA" id="ARBA00022691"/>
    </source>
</evidence>
<evidence type="ECO:0000256" key="2">
    <source>
        <dbReference type="ARBA" id="ARBA00004286"/>
    </source>
</evidence>
<dbReference type="PROSITE" id="PS50812">
    <property type="entry name" value="PWWP"/>
    <property type="match status" value="2"/>
</dbReference>
<feature type="region of interest" description="Disordered" evidence="17">
    <location>
        <begin position="1336"/>
        <end position="1370"/>
    </location>
</feature>
<dbReference type="InterPro" id="IPR019787">
    <property type="entry name" value="Znf_PHD-finger"/>
</dbReference>
<dbReference type="PROSITE" id="PS50280">
    <property type="entry name" value="SET"/>
    <property type="match status" value="1"/>
</dbReference>